<dbReference type="SUPFAM" id="SSF55781">
    <property type="entry name" value="GAF domain-like"/>
    <property type="match status" value="1"/>
</dbReference>
<dbReference type="PANTHER" id="PTHR30136">
    <property type="entry name" value="HELIX-TURN-HELIX TRANSCRIPTIONAL REGULATOR, ICLR FAMILY"/>
    <property type="match status" value="1"/>
</dbReference>
<dbReference type="InterPro" id="IPR014757">
    <property type="entry name" value="Tscrpt_reg_IclR_C"/>
</dbReference>
<keyword evidence="2" id="KW-0238">DNA-binding</keyword>
<sequence length="254" mass="28028">MSIERNKTQAPAVDHAVAIINLIAASSFPLTLSEICKQTNIPAASAHRVINSLVQHQMVSLDPRRKRSYSVGSRIFEVASTVFSKQSLIPFFYPIAEILKNEIHLSILLSVPVGNQMVVVSKVEPLLGNAFDIYIGQTIRMHESASGKALLSMQTDEFRQNYFSLDSVTNTLSKSDKKETLSELDRAALLGYSVNYGEFDGRISTMAAPVMNLRNEPVAAISIVIKSKVFDPADARQYSKNLVQAARQLSSRII</sequence>
<evidence type="ECO:0000259" key="4">
    <source>
        <dbReference type="PROSITE" id="PS51077"/>
    </source>
</evidence>
<dbReference type="SUPFAM" id="SSF46785">
    <property type="entry name" value="Winged helix' DNA-binding domain"/>
    <property type="match status" value="1"/>
</dbReference>
<evidence type="ECO:0000313" key="6">
    <source>
        <dbReference type="EMBL" id="MBD5771813.1"/>
    </source>
</evidence>
<protein>
    <submittedName>
        <fullName evidence="6">IclR family transcriptional regulator</fullName>
    </submittedName>
</protein>
<dbReference type="SMART" id="SM00346">
    <property type="entry name" value="HTH_ICLR"/>
    <property type="match status" value="1"/>
</dbReference>
<dbReference type="PANTHER" id="PTHR30136:SF35">
    <property type="entry name" value="HTH-TYPE TRANSCRIPTIONAL REGULATOR RV1719"/>
    <property type="match status" value="1"/>
</dbReference>
<dbReference type="Gene3D" id="1.10.10.10">
    <property type="entry name" value="Winged helix-like DNA-binding domain superfamily/Winged helix DNA-binding domain"/>
    <property type="match status" value="1"/>
</dbReference>
<feature type="domain" description="IclR-ED" evidence="5">
    <location>
        <begin position="74"/>
        <end position="254"/>
    </location>
</feature>
<evidence type="ECO:0000256" key="1">
    <source>
        <dbReference type="ARBA" id="ARBA00023015"/>
    </source>
</evidence>
<dbReference type="Pfam" id="PF01614">
    <property type="entry name" value="IclR_C"/>
    <property type="match status" value="1"/>
</dbReference>
<dbReference type="RefSeq" id="WP_191595206.1">
    <property type="nucleotide sequence ID" value="NZ_JACYFC010000004.1"/>
</dbReference>
<dbReference type="InterPro" id="IPR050707">
    <property type="entry name" value="HTH_MetabolicPath_Reg"/>
</dbReference>
<proteinExistence type="predicted"/>
<dbReference type="PROSITE" id="PS51077">
    <property type="entry name" value="HTH_ICLR"/>
    <property type="match status" value="1"/>
</dbReference>
<dbReference type="Gene3D" id="3.30.450.40">
    <property type="match status" value="1"/>
</dbReference>
<evidence type="ECO:0000313" key="7">
    <source>
        <dbReference type="Proteomes" id="UP000604161"/>
    </source>
</evidence>
<reference evidence="6 7" key="1">
    <citation type="submission" date="2020-09" db="EMBL/GenBank/DDBJ databases">
        <title>Marinomonas sp. nov., isolated from the cysticercosis algae of Qingdao, China.</title>
        <authorList>
            <person name="Sun X."/>
        </authorList>
    </citation>
    <scope>NUCLEOTIDE SEQUENCE [LARGE SCALE GENOMIC DNA]</scope>
    <source>
        <strain evidence="6 7">SM2066</strain>
    </source>
</reference>
<dbReference type="InterPro" id="IPR029016">
    <property type="entry name" value="GAF-like_dom_sf"/>
</dbReference>
<dbReference type="EMBL" id="JACYFC010000004">
    <property type="protein sequence ID" value="MBD5771813.1"/>
    <property type="molecule type" value="Genomic_DNA"/>
</dbReference>
<dbReference type="Proteomes" id="UP000604161">
    <property type="component" value="Unassembled WGS sequence"/>
</dbReference>
<name>A0ABR8P2Z9_9GAMM</name>
<gene>
    <name evidence="6" type="ORF">IF202_12230</name>
</gene>
<feature type="domain" description="HTH iclR-type" evidence="4">
    <location>
        <begin position="10"/>
        <end position="73"/>
    </location>
</feature>
<keyword evidence="1" id="KW-0805">Transcription regulation</keyword>
<keyword evidence="3" id="KW-0804">Transcription</keyword>
<keyword evidence="7" id="KW-1185">Reference proteome</keyword>
<evidence type="ECO:0000259" key="5">
    <source>
        <dbReference type="PROSITE" id="PS51078"/>
    </source>
</evidence>
<evidence type="ECO:0000256" key="3">
    <source>
        <dbReference type="ARBA" id="ARBA00023163"/>
    </source>
</evidence>
<dbReference type="InterPro" id="IPR005471">
    <property type="entry name" value="Tscrpt_reg_IclR_N"/>
</dbReference>
<organism evidence="6 7">
    <name type="scientific">Marinomonas colpomeniae</name>
    <dbReference type="NCBI Taxonomy" id="2774408"/>
    <lineage>
        <taxon>Bacteria</taxon>
        <taxon>Pseudomonadati</taxon>
        <taxon>Pseudomonadota</taxon>
        <taxon>Gammaproteobacteria</taxon>
        <taxon>Oceanospirillales</taxon>
        <taxon>Oceanospirillaceae</taxon>
        <taxon>Marinomonas</taxon>
    </lineage>
</organism>
<dbReference type="PROSITE" id="PS51078">
    <property type="entry name" value="ICLR_ED"/>
    <property type="match status" value="1"/>
</dbReference>
<accession>A0ABR8P2Z9</accession>
<dbReference type="InterPro" id="IPR036388">
    <property type="entry name" value="WH-like_DNA-bd_sf"/>
</dbReference>
<evidence type="ECO:0000256" key="2">
    <source>
        <dbReference type="ARBA" id="ARBA00023125"/>
    </source>
</evidence>
<comment type="caution">
    <text evidence="6">The sequence shown here is derived from an EMBL/GenBank/DDBJ whole genome shotgun (WGS) entry which is preliminary data.</text>
</comment>
<dbReference type="InterPro" id="IPR036390">
    <property type="entry name" value="WH_DNA-bd_sf"/>
</dbReference>
<dbReference type="Pfam" id="PF09339">
    <property type="entry name" value="HTH_IclR"/>
    <property type="match status" value="1"/>
</dbReference>